<dbReference type="InterPro" id="IPR005939">
    <property type="entry name" value="BLH_phosphatase-like"/>
</dbReference>
<dbReference type="NCBIfam" id="TIGR01244">
    <property type="entry name" value="TIGR01244 family sulfur transferase"/>
    <property type="match status" value="1"/>
</dbReference>
<proteinExistence type="predicted"/>
<dbReference type="SUPFAM" id="SSF52799">
    <property type="entry name" value="(Phosphotyrosine protein) phosphatases II"/>
    <property type="match status" value="1"/>
</dbReference>
<accession>A0A0P1E5P8</accession>
<dbReference type="EMBL" id="CYPS01000043">
    <property type="protein sequence ID" value="CUH43967.1"/>
    <property type="molecule type" value="Genomic_DNA"/>
</dbReference>
<dbReference type="Proteomes" id="UP000050786">
    <property type="component" value="Unassembled WGS sequence"/>
</dbReference>
<keyword evidence="2" id="KW-0378">Hydrolase</keyword>
<sequence length="112" mass="12218">MEITQISDDFSTCDQLETDDLAEVKTLGFRSLICVRPDGEQKGQPTFGKIQECANAQGLQARYVPVKPSGATEANHIAFSKALAELSEPVLGYCRSGQRAATLWRARRDTAA</sequence>
<dbReference type="Gene3D" id="3.90.190.10">
    <property type="entry name" value="Protein tyrosine phosphatase superfamily"/>
    <property type="match status" value="1"/>
</dbReference>
<organism evidence="2 3">
    <name type="scientific">Ruegeria atlantica</name>
    <dbReference type="NCBI Taxonomy" id="81569"/>
    <lineage>
        <taxon>Bacteria</taxon>
        <taxon>Pseudomonadati</taxon>
        <taxon>Pseudomonadota</taxon>
        <taxon>Alphaproteobacteria</taxon>
        <taxon>Rhodobacterales</taxon>
        <taxon>Roseobacteraceae</taxon>
        <taxon>Ruegeria</taxon>
    </lineage>
</organism>
<evidence type="ECO:0000313" key="3">
    <source>
        <dbReference type="Proteomes" id="UP000050786"/>
    </source>
</evidence>
<evidence type="ECO:0000313" key="2">
    <source>
        <dbReference type="EMBL" id="CUH43967.1"/>
    </source>
</evidence>
<dbReference type="EC" id="3.-.-.-" evidence="2"/>
<protein>
    <submittedName>
        <fullName evidence="2">Beta-lactamase hydrolase-like protein</fullName>
        <ecNumber evidence="2">3.-.-.-</ecNumber>
    </submittedName>
</protein>
<dbReference type="InterPro" id="IPR029021">
    <property type="entry name" value="Prot-tyrosine_phosphatase-like"/>
</dbReference>
<evidence type="ECO:0000259" key="1">
    <source>
        <dbReference type="Pfam" id="PF04273"/>
    </source>
</evidence>
<dbReference type="AlphaFoldDB" id="A0A0P1E5P8"/>
<dbReference type="Pfam" id="PF04273">
    <property type="entry name" value="BLH_phosphatase"/>
    <property type="match status" value="1"/>
</dbReference>
<gene>
    <name evidence="2" type="primary">blh_3</name>
    <name evidence="2" type="ORF">RUM4293_02864</name>
</gene>
<keyword evidence="3" id="KW-1185">Reference proteome</keyword>
<name>A0A0P1E5P8_9RHOB</name>
<dbReference type="GO" id="GO:0016787">
    <property type="term" value="F:hydrolase activity"/>
    <property type="evidence" value="ECO:0007669"/>
    <property type="project" value="UniProtKB-KW"/>
</dbReference>
<reference evidence="3" key="1">
    <citation type="submission" date="2015-09" db="EMBL/GenBank/DDBJ databases">
        <authorList>
            <person name="Rodrigo-Torres L."/>
            <person name="Arahal D.R."/>
        </authorList>
    </citation>
    <scope>NUCLEOTIDE SEQUENCE [LARGE SCALE GENOMIC DNA]</scope>
    <source>
        <strain evidence="3">CECT 4293</strain>
    </source>
</reference>
<dbReference type="RefSeq" id="WP_058273951.1">
    <property type="nucleotide sequence ID" value="NZ_CYPS01000043.1"/>
</dbReference>
<feature type="domain" description="Beta-lactamase hydrolase-like protein phosphatase-like" evidence="1">
    <location>
        <begin position="5"/>
        <end position="105"/>
    </location>
</feature>